<organism evidence="2">
    <name type="scientific">Marivirga arenosa</name>
    <dbReference type="NCBI Taxonomy" id="3059076"/>
    <lineage>
        <taxon>Bacteria</taxon>
        <taxon>Pseudomonadati</taxon>
        <taxon>Bacteroidota</taxon>
        <taxon>Cytophagia</taxon>
        <taxon>Cytophagales</taxon>
        <taxon>Marivirgaceae</taxon>
        <taxon>Marivirga</taxon>
    </lineage>
</organism>
<dbReference type="InterPro" id="IPR007421">
    <property type="entry name" value="Schlafen_AlbA_2_dom"/>
</dbReference>
<gene>
    <name evidence="2" type="ORF">QYS47_16785</name>
</gene>
<dbReference type="PANTHER" id="PTHR30595:SF6">
    <property type="entry name" value="SCHLAFEN ALBA-2 DOMAIN-CONTAINING PROTEIN"/>
    <property type="match status" value="1"/>
</dbReference>
<dbReference type="Gene3D" id="3.30.950.30">
    <property type="entry name" value="Schlafen, AAA domain"/>
    <property type="match status" value="1"/>
</dbReference>
<dbReference type="GO" id="GO:0005524">
    <property type="term" value="F:ATP binding"/>
    <property type="evidence" value="ECO:0007669"/>
    <property type="project" value="UniProtKB-KW"/>
</dbReference>
<dbReference type="Pfam" id="PF04326">
    <property type="entry name" value="SLFN_AlbA_2"/>
    <property type="match status" value="1"/>
</dbReference>
<feature type="domain" description="Schlafen AlbA-2" evidence="1">
    <location>
        <begin position="14"/>
        <end position="134"/>
    </location>
</feature>
<keyword evidence="2" id="KW-0067">ATP-binding</keyword>
<dbReference type="KEGG" id="marp:QYS47_16785"/>
<sequence length="220" mass="25322">MELKDLYRLVRKGEGDTLEFKRKASHPEKIVREFVAFANTNGGDILIGVDDNGNIPGVKYADEEIYVLNKALATLCKPRLKYEYYIIPLDENEERSVVHYSVPESKKKPHYALPDEKADWGKAYVRLADKSIQASKEVRNVIKFSQRKNGRVLQIQEKERLLLEYLGQNDFITVSKFQEISKLNRYKASRVLVNLVVSNILKINPSDKEDTFSMVPISLD</sequence>
<evidence type="ECO:0000313" key="2">
    <source>
        <dbReference type="EMBL" id="WKK79130.2"/>
    </source>
</evidence>
<dbReference type="PANTHER" id="PTHR30595">
    <property type="entry name" value="GLPR-RELATED TRANSCRIPTIONAL REPRESSOR"/>
    <property type="match status" value="1"/>
</dbReference>
<name>A0AA49JH99_9BACT</name>
<reference evidence="2" key="1">
    <citation type="submission" date="2023-08" db="EMBL/GenBank/DDBJ databases">
        <title>Comparative genomics and taxonomic characterization of three novel marine species of genus Marivirga.</title>
        <authorList>
            <person name="Muhammad N."/>
            <person name="Kim S.-G."/>
        </authorList>
    </citation>
    <scope>NUCLEOTIDE SEQUENCE</scope>
    <source>
        <strain evidence="2">BKB1-2</strain>
    </source>
</reference>
<dbReference type="Proteomes" id="UP001232019">
    <property type="component" value="Chromosome"/>
</dbReference>
<keyword evidence="2" id="KW-0547">Nucleotide-binding</keyword>
<dbReference type="EMBL" id="CP129968">
    <property type="protein sequence ID" value="WKK79130.2"/>
    <property type="molecule type" value="Genomic_DNA"/>
</dbReference>
<accession>A0AA49JH99</accession>
<dbReference type="RefSeq" id="WP_322347153.1">
    <property type="nucleotide sequence ID" value="NZ_CP129968.2"/>
</dbReference>
<protein>
    <submittedName>
        <fullName evidence="2">ATP-binding protein</fullName>
    </submittedName>
</protein>
<dbReference type="InterPro" id="IPR038461">
    <property type="entry name" value="Schlafen_AlbA_2_dom_sf"/>
</dbReference>
<evidence type="ECO:0000259" key="1">
    <source>
        <dbReference type="Pfam" id="PF04326"/>
    </source>
</evidence>
<proteinExistence type="predicted"/>
<dbReference type="AlphaFoldDB" id="A0AA49JH99"/>